<dbReference type="Proteomes" id="UP000228934">
    <property type="component" value="Unassembled WGS sequence"/>
</dbReference>
<name>A0A2G9SFD2_AQUCT</name>
<evidence type="ECO:0000313" key="2">
    <source>
        <dbReference type="Proteomes" id="UP000228934"/>
    </source>
</evidence>
<sequence length="64" mass="7711">MYKQLRPLIYISLSSPRNKAEFFFPPQKHYKGHLIRISQLTLIPCNIRDVPFLKHVLMFHVEIF</sequence>
<evidence type="ECO:0000313" key="1">
    <source>
        <dbReference type="EMBL" id="PIO38792.1"/>
    </source>
</evidence>
<reference evidence="2" key="1">
    <citation type="journal article" date="2017" name="Nat. Commun.">
        <title>The North American bullfrog draft genome provides insight into hormonal regulation of long noncoding RNA.</title>
        <authorList>
            <person name="Hammond S.A."/>
            <person name="Warren R.L."/>
            <person name="Vandervalk B.P."/>
            <person name="Kucuk E."/>
            <person name="Khan H."/>
            <person name="Gibb E.A."/>
            <person name="Pandoh P."/>
            <person name="Kirk H."/>
            <person name="Zhao Y."/>
            <person name="Jones M."/>
            <person name="Mungall A.J."/>
            <person name="Coope R."/>
            <person name="Pleasance S."/>
            <person name="Moore R.A."/>
            <person name="Holt R.A."/>
            <person name="Round J.M."/>
            <person name="Ohora S."/>
            <person name="Walle B.V."/>
            <person name="Veldhoen N."/>
            <person name="Helbing C.C."/>
            <person name="Birol I."/>
        </authorList>
    </citation>
    <scope>NUCLEOTIDE SEQUENCE [LARGE SCALE GENOMIC DNA]</scope>
</reference>
<dbReference type="OrthoDB" id="26387at2759"/>
<keyword evidence="2" id="KW-1185">Reference proteome</keyword>
<organism evidence="1 2">
    <name type="scientific">Aquarana catesbeiana</name>
    <name type="common">American bullfrog</name>
    <name type="synonym">Rana catesbeiana</name>
    <dbReference type="NCBI Taxonomy" id="8400"/>
    <lineage>
        <taxon>Eukaryota</taxon>
        <taxon>Metazoa</taxon>
        <taxon>Chordata</taxon>
        <taxon>Craniata</taxon>
        <taxon>Vertebrata</taxon>
        <taxon>Euteleostomi</taxon>
        <taxon>Amphibia</taxon>
        <taxon>Batrachia</taxon>
        <taxon>Anura</taxon>
        <taxon>Neobatrachia</taxon>
        <taxon>Ranoidea</taxon>
        <taxon>Ranidae</taxon>
        <taxon>Aquarana</taxon>
    </lineage>
</organism>
<feature type="non-terminal residue" evidence="1">
    <location>
        <position position="64"/>
    </location>
</feature>
<accession>A0A2G9SFD2</accession>
<dbReference type="AlphaFoldDB" id="A0A2G9SFD2"/>
<protein>
    <submittedName>
        <fullName evidence="1">Uncharacterized protein</fullName>
    </submittedName>
</protein>
<gene>
    <name evidence="1" type="ORF">AB205_0165520</name>
</gene>
<dbReference type="EMBL" id="KV924953">
    <property type="protein sequence ID" value="PIO38792.1"/>
    <property type="molecule type" value="Genomic_DNA"/>
</dbReference>
<proteinExistence type="predicted"/>